<dbReference type="GO" id="GO:0016829">
    <property type="term" value="F:lyase activity"/>
    <property type="evidence" value="ECO:0007669"/>
    <property type="project" value="UniProtKB-KW"/>
</dbReference>
<dbReference type="Gene3D" id="1.10.40.30">
    <property type="entry name" value="Fumarase/aspartase (C-terminal domain)"/>
    <property type="match status" value="1"/>
</dbReference>
<dbReference type="PRINTS" id="PR00145">
    <property type="entry name" value="ARGSUCLYASE"/>
</dbReference>
<evidence type="ECO:0000313" key="4">
    <source>
        <dbReference type="EMBL" id="OLF17058.1"/>
    </source>
</evidence>
<comment type="caution">
    <text evidence="4">The sequence shown here is derived from an EMBL/GenBank/DDBJ whole genome shotgun (WGS) entry which is preliminary data.</text>
</comment>
<dbReference type="Pfam" id="PF00206">
    <property type="entry name" value="Lyase_1"/>
    <property type="match status" value="1"/>
</dbReference>
<dbReference type="NCBIfam" id="TIGR02426">
    <property type="entry name" value="protocat_pcaB"/>
    <property type="match status" value="1"/>
</dbReference>
<dbReference type="Pfam" id="PF10397">
    <property type="entry name" value="ADSL_C"/>
    <property type="match status" value="1"/>
</dbReference>
<dbReference type="SUPFAM" id="SSF48557">
    <property type="entry name" value="L-aspartase-like"/>
    <property type="match status" value="1"/>
</dbReference>
<protein>
    <submittedName>
        <fullName evidence="4">3-carboxy-cis,cis-muconate cycloisomerase</fullName>
    </submittedName>
</protein>
<dbReference type="InterPro" id="IPR022761">
    <property type="entry name" value="Fumarate_lyase_N"/>
</dbReference>
<keyword evidence="5" id="KW-1185">Reference proteome</keyword>
<evidence type="ECO:0000313" key="5">
    <source>
        <dbReference type="Proteomes" id="UP000185596"/>
    </source>
</evidence>
<dbReference type="InterPro" id="IPR008948">
    <property type="entry name" value="L-Aspartase-like"/>
</dbReference>
<dbReference type="PROSITE" id="PS00163">
    <property type="entry name" value="FUMARATE_LYASES"/>
    <property type="match status" value="1"/>
</dbReference>
<accession>A0A1Q8CRS1</accession>
<gene>
    <name evidence="4" type="ORF">BU204_13265</name>
</gene>
<dbReference type="InterPro" id="IPR000362">
    <property type="entry name" value="Fumarate_lyase_fam"/>
</dbReference>
<dbReference type="GO" id="GO:0019619">
    <property type="term" value="P:3,4-dihydroxybenzoate catabolic process"/>
    <property type="evidence" value="ECO:0007669"/>
    <property type="project" value="InterPro"/>
</dbReference>
<dbReference type="EMBL" id="MSIE01000021">
    <property type="protein sequence ID" value="OLF17058.1"/>
    <property type="molecule type" value="Genomic_DNA"/>
</dbReference>
<keyword evidence="4" id="KW-0413">Isomerase</keyword>
<dbReference type="RefSeq" id="WP_075125949.1">
    <property type="nucleotide sequence ID" value="NZ_MSIE01000021.1"/>
</dbReference>
<proteinExistence type="inferred from homology"/>
<dbReference type="InterPro" id="IPR012789">
    <property type="entry name" value="Protocat_PcaB-like"/>
</dbReference>
<dbReference type="PANTHER" id="PTHR43172">
    <property type="entry name" value="ADENYLOSUCCINATE LYASE"/>
    <property type="match status" value="1"/>
</dbReference>
<dbReference type="InterPro" id="IPR020557">
    <property type="entry name" value="Fumarate_lyase_CS"/>
</dbReference>
<sequence>MLFDEVLAAGPVRDLVSDGAWLRAMLEAEAALASAQADVGLVERSVADEIAGACDPARFDVAQLGRDAADSGNPAAPLARALTALVSADAARYVHFGATSQDVVDTAAMLVSRRAVSAVLVDVWACCDALGSLCAEHRDTVQAGRTLLQQALPTTFGLTVAGWLSSLGAAGRALAGVRPAAQLGGAVGTLASLGEAGPAVLAKYARRLGLAEPDMPWHTDRGRVLDLATGLGRVSASVGKIAGDVVLLAQTEVGELSEVAGPGVGGSSTMPHKRNPVAAVAARAAAAQAPGMVATLLANSGHEHQRAAGAWHAEWRPLTELLAATGSAVWWLRTSVSRLAVHPDRMRENLARTGGALLAERVTTELTPRVGRLVAHDAVAECVRAGGDLAQRLAEHPALGLDRERAAELLDPAGYLGAAGEFVDRALAAHARRKDGQ</sequence>
<feature type="domain" description="Adenylosuccinate lyase C-terminal" evidence="3">
    <location>
        <begin position="354"/>
        <end position="427"/>
    </location>
</feature>
<dbReference type="Gene3D" id="1.20.200.10">
    <property type="entry name" value="Fumarase/aspartase (Central domain)"/>
    <property type="match status" value="1"/>
</dbReference>
<comment type="similarity">
    <text evidence="2">Belongs to the class-II fumarase/aspartase family.</text>
</comment>
<organism evidence="4 5">
    <name type="scientific">Actinophytocola xanthii</name>
    <dbReference type="NCBI Taxonomy" id="1912961"/>
    <lineage>
        <taxon>Bacteria</taxon>
        <taxon>Bacillati</taxon>
        <taxon>Actinomycetota</taxon>
        <taxon>Actinomycetes</taxon>
        <taxon>Pseudonocardiales</taxon>
        <taxon>Pseudonocardiaceae</taxon>
    </lineage>
</organism>
<evidence type="ECO:0000256" key="2">
    <source>
        <dbReference type="ARBA" id="ARBA00034772"/>
    </source>
</evidence>
<dbReference type="Proteomes" id="UP000185596">
    <property type="component" value="Unassembled WGS sequence"/>
</dbReference>
<name>A0A1Q8CRS1_9PSEU</name>
<dbReference type="CDD" id="cd01597">
    <property type="entry name" value="pCLME"/>
    <property type="match status" value="1"/>
</dbReference>
<dbReference type="GO" id="GO:0016853">
    <property type="term" value="F:isomerase activity"/>
    <property type="evidence" value="ECO:0007669"/>
    <property type="project" value="UniProtKB-KW"/>
</dbReference>
<evidence type="ECO:0000259" key="3">
    <source>
        <dbReference type="SMART" id="SM00998"/>
    </source>
</evidence>
<dbReference type="PRINTS" id="PR00149">
    <property type="entry name" value="FUMRATELYASE"/>
</dbReference>
<reference evidence="4 5" key="1">
    <citation type="submission" date="2016-12" db="EMBL/GenBank/DDBJ databases">
        <title>The draft genome sequence of Actinophytocola sp. 11-183.</title>
        <authorList>
            <person name="Wang W."/>
            <person name="Yuan L."/>
        </authorList>
    </citation>
    <scope>NUCLEOTIDE SEQUENCE [LARGE SCALE GENOMIC DNA]</scope>
    <source>
        <strain evidence="4 5">11-183</strain>
    </source>
</reference>
<dbReference type="OrthoDB" id="9768878at2"/>
<dbReference type="STRING" id="1912961.BU204_13265"/>
<keyword evidence="1" id="KW-0456">Lyase</keyword>
<dbReference type="AlphaFoldDB" id="A0A1Q8CRS1"/>
<dbReference type="InterPro" id="IPR019468">
    <property type="entry name" value="AdenyloSucc_lyase_C"/>
</dbReference>
<dbReference type="SMART" id="SM00998">
    <property type="entry name" value="ADSL_C"/>
    <property type="match status" value="1"/>
</dbReference>
<evidence type="ECO:0000256" key="1">
    <source>
        <dbReference type="ARBA" id="ARBA00023239"/>
    </source>
</evidence>
<dbReference type="PANTHER" id="PTHR43172:SF2">
    <property type="entry name" value="ADENYLOSUCCINATE LYASE C-TERMINAL DOMAIN-CONTAINING PROTEIN"/>
    <property type="match status" value="1"/>
</dbReference>